<feature type="transmembrane region" description="Helical" evidence="5">
    <location>
        <begin position="370"/>
        <end position="389"/>
    </location>
</feature>
<dbReference type="SMART" id="SM00220">
    <property type="entry name" value="S_TKc"/>
    <property type="match status" value="1"/>
</dbReference>
<dbReference type="PROSITE" id="PS00108">
    <property type="entry name" value="PROTEIN_KINASE_ST"/>
    <property type="match status" value="1"/>
</dbReference>
<dbReference type="GO" id="GO:0004674">
    <property type="term" value="F:protein serine/threonine kinase activity"/>
    <property type="evidence" value="ECO:0007669"/>
    <property type="project" value="UniProtKB-KW"/>
</dbReference>
<organism evidence="7">
    <name type="scientific">hydrothermal vent metagenome</name>
    <dbReference type="NCBI Taxonomy" id="652676"/>
    <lineage>
        <taxon>unclassified sequences</taxon>
        <taxon>metagenomes</taxon>
        <taxon>ecological metagenomes</taxon>
    </lineage>
</organism>
<evidence type="ECO:0000256" key="3">
    <source>
        <dbReference type="ARBA" id="ARBA00022777"/>
    </source>
</evidence>
<evidence type="ECO:0000313" key="7">
    <source>
        <dbReference type="EMBL" id="VAW44057.1"/>
    </source>
</evidence>
<dbReference type="InterPro" id="IPR011009">
    <property type="entry name" value="Kinase-like_dom_sf"/>
</dbReference>
<keyword evidence="2" id="KW-0547">Nucleotide-binding</keyword>
<evidence type="ECO:0000259" key="6">
    <source>
        <dbReference type="PROSITE" id="PS50011"/>
    </source>
</evidence>
<keyword evidence="1" id="KW-0808">Transferase</keyword>
<dbReference type="InterPro" id="IPR000719">
    <property type="entry name" value="Prot_kinase_dom"/>
</dbReference>
<dbReference type="PANTHER" id="PTHR43289:SF6">
    <property type="entry name" value="SERINE_THREONINE-PROTEIN KINASE NEKL-3"/>
    <property type="match status" value="1"/>
</dbReference>
<name>A0A3B0W042_9ZZZZ</name>
<dbReference type="AlphaFoldDB" id="A0A3B0W042"/>
<dbReference type="CDD" id="cd14014">
    <property type="entry name" value="STKc_PknB_like"/>
    <property type="match status" value="1"/>
</dbReference>
<keyword evidence="3 7" id="KW-0418">Kinase</keyword>
<reference evidence="7" key="1">
    <citation type="submission" date="2018-06" db="EMBL/GenBank/DDBJ databases">
        <authorList>
            <person name="Zhirakovskaya E."/>
        </authorList>
    </citation>
    <scope>NUCLEOTIDE SEQUENCE</scope>
</reference>
<dbReference type="PANTHER" id="PTHR43289">
    <property type="entry name" value="MITOGEN-ACTIVATED PROTEIN KINASE KINASE KINASE 20-RELATED"/>
    <property type="match status" value="1"/>
</dbReference>
<dbReference type="Pfam" id="PF00069">
    <property type="entry name" value="Pkinase"/>
    <property type="match status" value="1"/>
</dbReference>
<evidence type="ECO:0000256" key="2">
    <source>
        <dbReference type="ARBA" id="ARBA00022741"/>
    </source>
</evidence>
<keyword evidence="4" id="KW-0067">ATP-binding</keyword>
<keyword evidence="7" id="KW-0723">Serine/threonine-protein kinase</keyword>
<evidence type="ECO:0000256" key="4">
    <source>
        <dbReference type="ARBA" id="ARBA00022840"/>
    </source>
</evidence>
<dbReference type="Gene3D" id="1.10.510.10">
    <property type="entry name" value="Transferase(Phosphotransferase) domain 1"/>
    <property type="match status" value="1"/>
</dbReference>
<evidence type="ECO:0000256" key="1">
    <source>
        <dbReference type="ARBA" id="ARBA00022679"/>
    </source>
</evidence>
<keyword evidence="5" id="KW-1133">Transmembrane helix</keyword>
<evidence type="ECO:0000256" key="5">
    <source>
        <dbReference type="SAM" id="Phobius"/>
    </source>
</evidence>
<dbReference type="EMBL" id="UOFA01000068">
    <property type="protein sequence ID" value="VAW44057.1"/>
    <property type="molecule type" value="Genomic_DNA"/>
</dbReference>
<dbReference type="SUPFAM" id="SSF56112">
    <property type="entry name" value="Protein kinase-like (PK-like)"/>
    <property type="match status" value="1"/>
</dbReference>
<keyword evidence="5" id="KW-0472">Membrane</keyword>
<sequence>MNDDSSNADWKKAIEICKNFNELGHQEAIAKVRALKLSDRITNKAISIISRINEEHIVLDNNASSMLKKVQADDFSGFIDKTIDSYKIIELIAKGGMSSVFKAKKVQSEAHKPVALKILSPYVFSDKSIELFNREQLILSQLEHPNIVSFHHSGQTEDGTHYLVMEYVDEAQTITDYCQGNKLTTKQIIQYLHKLTKVFVYAHNNLIIHRDIKPSNILIDNQGILKVIDFGIGQIVSKHEKTPTQVFTKNSASPEQILGQNVSIQTDVFSLGAVLLELLVNDNPLPETNIINYDPQNDVKHINRLLKNSSLDSDLKNIIHTALHIDTAKRYATMESFSQDLNNWLSKRPVTASSDSRYYRAKKFLVRNPLTVTLSFIILTGMITSLFIMQNLTNKARIVADRANKTMDFLAHVLMQTDSFQSNIGDITLKQALDLSSDIPLNKVGGDEQLKKTLHMKLSEIYYNMAIDDSALSQLDQALVIMNNDPNIYALEIIEANLQKGLILFGLGQLNESIQINEKMLGILNTKYPKEQNLKAMGYANLLKTYQQSNSKSQFNAEKALAFQAKLTDMLDGQLISKNNAKLSALDALILVATGQKHYDLAETYLLESLNLLDDMQQQNSVSYYIFKSNLAYNYIWQEKHLKAEKLMLSLIAQIEPTDPDNYFLSRVYENYASLMYQTGKKQQCLDALTQALNISLRNKNPQGIYQSLAKRAMYYSRYNMFQLGLYDQLELMPVLIDQSGTSSPRTLAHLMNLALLLYSTKHVEIGFQVRNKAINLAENNSNISKKTIAEYYTTAGLSNWHAGLVSMALEDLKNALEYSQDNDKTKILEHLIAVYQVNTDYIQALVPKDPGVNGLYKSLLYLIQLKDAQIQPQLEKDVLAQHCKLSEQYNKTKLISIKQLLLETCSILYTRYSLAIPNVITFEDNTIKMAINESDKIPVSQLQTRVNAIIESLNE</sequence>
<dbReference type="InterPro" id="IPR008271">
    <property type="entry name" value="Ser/Thr_kinase_AS"/>
</dbReference>
<dbReference type="Gene3D" id="3.30.200.20">
    <property type="entry name" value="Phosphorylase Kinase, domain 1"/>
    <property type="match status" value="1"/>
</dbReference>
<keyword evidence="5" id="KW-0812">Transmembrane</keyword>
<dbReference type="PROSITE" id="PS50011">
    <property type="entry name" value="PROTEIN_KINASE_DOM"/>
    <property type="match status" value="1"/>
</dbReference>
<dbReference type="SUPFAM" id="SSF48452">
    <property type="entry name" value="TPR-like"/>
    <property type="match status" value="3"/>
</dbReference>
<gene>
    <name evidence="7" type="ORF">MNBD_GAMMA02-523</name>
</gene>
<feature type="domain" description="Protein kinase" evidence="6">
    <location>
        <begin position="86"/>
        <end position="345"/>
    </location>
</feature>
<dbReference type="InterPro" id="IPR011990">
    <property type="entry name" value="TPR-like_helical_dom_sf"/>
</dbReference>
<dbReference type="GO" id="GO:0005524">
    <property type="term" value="F:ATP binding"/>
    <property type="evidence" value="ECO:0007669"/>
    <property type="project" value="UniProtKB-KW"/>
</dbReference>
<accession>A0A3B0W042</accession>
<protein>
    <submittedName>
        <fullName evidence="7">Serine/threonine protein kinase PrkC, regulator of stationary phase</fullName>
    </submittedName>
</protein>
<proteinExistence type="predicted"/>
<dbReference type="Gene3D" id="1.25.40.10">
    <property type="entry name" value="Tetratricopeptide repeat domain"/>
    <property type="match status" value="2"/>
</dbReference>